<gene>
    <name evidence="2" type="primary">RvY_18361-1</name>
    <name evidence="2" type="synonym">RvY_18361.1</name>
    <name evidence="2" type="ORF">RvY_18361</name>
</gene>
<keyword evidence="3" id="KW-1185">Reference proteome</keyword>
<evidence type="ECO:0000313" key="2">
    <source>
        <dbReference type="EMBL" id="GAV08704.1"/>
    </source>
</evidence>
<sequence>MTVEQPAGQLDQILQLLGDPGRFQIIQYILISITYVPVAINNFVVNFYGLPPTSVRCYGDPWNSFLDLDNRNTTTGNASNAVVMSSDSVCHCPQGFEYTYPGRQWSIIGDVRNDRKT</sequence>
<proteinExistence type="predicted"/>
<keyword evidence="1" id="KW-0812">Transmembrane</keyword>
<keyword evidence="1" id="KW-0472">Membrane</keyword>
<accession>A0A1D1WAC5</accession>
<dbReference type="EMBL" id="BDGG01000018">
    <property type="protein sequence ID" value="GAV08704.1"/>
    <property type="molecule type" value="Genomic_DNA"/>
</dbReference>
<evidence type="ECO:0000256" key="1">
    <source>
        <dbReference type="SAM" id="Phobius"/>
    </source>
</evidence>
<name>A0A1D1WAC5_RAMVA</name>
<evidence type="ECO:0000313" key="3">
    <source>
        <dbReference type="Proteomes" id="UP000186922"/>
    </source>
</evidence>
<keyword evidence="1" id="KW-1133">Transmembrane helix</keyword>
<feature type="transmembrane region" description="Helical" evidence="1">
    <location>
        <begin position="25"/>
        <end position="48"/>
    </location>
</feature>
<reference evidence="2 3" key="1">
    <citation type="journal article" date="2016" name="Nat. Commun.">
        <title>Extremotolerant tardigrade genome and improved radiotolerance of human cultured cells by tardigrade-unique protein.</title>
        <authorList>
            <person name="Hashimoto T."/>
            <person name="Horikawa D.D."/>
            <person name="Saito Y."/>
            <person name="Kuwahara H."/>
            <person name="Kozuka-Hata H."/>
            <person name="Shin-I T."/>
            <person name="Minakuchi Y."/>
            <person name="Ohishi K."/>
            <person name="Motoyama A."/>
            <person name="Aizu T."/>
            <person name="Enomoto A."/>
            <person name="Kondo K."/>
            <person name="Tanaka S."/>
            <person name="Hara Y."/>
            <person name="Koshikawa S."/>
            <person name="Sagara H."/>
            <person name="Miura T."/>
            <person name="Yokobori S."/>
            <person name="Miyagawa K."/>
            <person name="Suzuki Y."/>
            <person name="Kubo T."/>
            <person name="Oyama M."/>
            <person name="Kohara Y."/>
            <person name="Fujiyama A."/>
            <person name="Arakawa K."/>
            <person name="Katayama T."/>
            <person name="Toyoda A."/>
            <person name="Kunieda T."/>
        </authorList>
    </citation>
    <scope>NUCLEOTIDE SEQUENCE [LARGE SCALE GENOMIC DNA]</scope>
    <source>
        <strain evidence="2 3">YOKOZUNA-1</strain>
    </source>
</reference>
<comment type="caution">
    <text evidence="2">The sequence shown here is derived from an EMBL/GenBank/DDBJ whole genome shotgun (WGS) entry which is preliminary data.</text>
</comment>
<organism evidence="2 3">
    <name type="scientific">Ramazzottius varieornatus</name>
    <name type="common">Water bear</name>
    <name type="synonym">Tardigrade</name>
    <dbReference type="NCBI Taxonomy" id="947166"/>
    <lineage>
        <taxon>Eukaryota</taxon>
        <taxon>Metazoa</taxon>
        <taxon>Ecdysozoa</taxon>
        <taxon>Tardigrada</taxon>
        <taxon>Eutardigrada</taxon>
        <taxon>Parachela</taxon>
        <taxon>Hypsibioidea</taxon>
        <taxon>Ramazzottiidae</taxon>
        <taxon>Ramazzottius</taxon>
    </lineage>
</organism>
<protein>
    <submittedName>
        <fullName evidence="2">Uncharacterized protein</fullName>
    </submittedName>
</protein>
<dbReference type="AlphaFoldDB" id="A0A1D1WAC5"/>
<dbReference type="Proteomes" id="UP000186922">
    <property type="component" value="Unassembled WGS sequence"/>
</dbReference>